<name>A0ABS1S7A0_9RHOB</name>
<evidence type="ECO:0008006" key="3">
    <source>
        <dbReference type="Google" id="ProtNLM"/>
    </source>
</evidence>
<dbReference type="Proteomes" id="UP000644749">
    <property type="component" value="Unassembled WGS sequence"/>
</dbReference>
<dbReference type="SUPFAM" id="SSF52540">
    <property type="entry name" value="P-loop containing nucleoside triphosphate hydrolases"/>
    <property type="match status" value="1"/>
</dbReference>
<proteinExistence type="predicted"/>
<evidence type="ECO:0000313" key="1">
    <source>
        <dbReference type="EMBL" id="MBL3674593.1"/>
    </source>
</evidence>
<protein>
    <recommendedName>
        <fullName evidence="3">Protein ImuA</fullName>
    </recommendedName>
</protein>
<reference evidence="1 2" key="1">
    <citation type="submission" date="2021-01" db="EMBL/GenBank/DDBJ databases">
        <title>011410 draft genome.</title>
        <authorList>
            <person name="Lang L."/>
        </authorList>
    </citation>
    <scope>NUCLEOTIDE SEQUENCE [LARGE SCALE GENOMIC DNA]</scope>
    <source>
        <strain evidence="1 2">KCTC 42845</strain>
    </source>
</reference>
<gene>
    <name evidence="1" type="ORF">JL111_13970</name>
</gene>
<keyword evidence="2" id="KW-1185">Reference proteome</keyword>
<dbReference type="EMBL" id="JAESHT010000012">
    <property type="protein sequence ID" value="MBL3674593.1"/>
    <property type="molecule type" value="Genomic_DNA"/>
</dbReference>
<organism evidence="1 2">
    <name type="scientific">Paracoccus aerius</name>
    <dbReference type="NCBI Taxonomy" id="1915382"/>
    <lineage>
        <taxon>Bacteria</taxon>
        <taxon>Pseudomonadati</taxon>
        <taxon>Pseudomonadota</taxon>
        <taxon>Alphaproteobacteria</taxon>
        <taxon>Rhodobacterales</taxon>
        <taxon>Paracoccaceae</taxon>
        <taxon>Paracoccus</taxon>
    </lineage>
</organism>
<sequence length="227" mass="24047">MSCMSVHVLRPLAPIRQVPDLRAATLAEISCASSLDGAGTGFLMAALPEGPVLWAQDRLTRREAGVPFLPGLGRWLLRADLSRPADVLTAMEDALACPAISAVVGEIWGDPAALDFTATRRLAMRAEAAGRPCWLLRRAGSANASAARMRWRVTAFPSDAGQDDPAAPGDPLWRVELFRSRLSPPGEWLVRHECGEDGTAHRLCFSALAADRAVAEPAAADGGDSSG</sequence>
<evidence type="ECO:0000313" key="2">
    <source>
        <dbReference type="Proteomes" id="UP000644749"/>
    </source>
</evidence>
<comment type="caution">
    <text evidence="1">The sequence shown here is derived from an EMBL/GenBank/DDBJ whole genome shotgun (WGS) entry which is preliminary data.</text>
</comment>
<accession>A0ABS1S7A0</accession>
<dbReference type="InterPro" id="IPR027417">
    <property type="entry name" value="P-loop_NTPase"/>
</dbReference>
<dbReference type="Gene3D" id="3.40.50.300">
    <property type="entry name" value="P-loop containing nucleotide triphosphate hydrolases"/>
    <property type="match status" value="1"/>
</dbReference>